<dbReference type="AlphaFoldDB" id="A0A397VQ25"/>
<gene>
    <name evidence="1" type="ORF">C2G38_642291</name>
</gene>
<sequence length="178" mass="20899">MNFSPASDLIQQPKLIHSNSSYHLTLVAWISHILKLRYAGDFVIFAELDLENVLEFCLRKPNPYTKMVLQVMIDYDEELKTTVTPFMNYIVKMLNFKDNFNCDKKIPKITDDDMNREILELREGLSNIISLRKVSVNYCILGCLYAWLECLATYELQTWTGIMLWAKLNYFTFIGKIF</sequence>
<dbReference type="STRING" id="44941.A0A397VQ25"/>
<proteinExistence type="predicted"/>
<organism evidence="1 2">
    <name type="scientific">Gigaspora rosea</name>
    <dbReference type="NCBI Taxonomy" id="44941"/>
    <lineage>
        <taxon>Eukaryota</taxon>
        <taxon>Fungi</taxon>
        <taxon>Fungi incertae sedis</taxon>
        <taxon>Mucoromycota</taxon>
        <taxon>Glomeromycotina</taxon>
        <taxon>Glomeromycetes</taxon>
        <taxon>Diversisporales</taxon>
        <taxon>Gigasporaceae</taxon>
        <taxon>Gigaspora</taxon>
    </lineage>
</organism>
<accession>A0A397VQ25</accession>
<evidence type="ECO:0000313" key="1">
    <source>
        <dbReference type="EMBL" id="RIB24615.1"/>
    </source>
</evidence>
<reference evidence="1 2" key="1">
    <citation type="submission" date="2018-06" db="EMBL/GenBank/DDBJ databases">
        <title>Comparative genomics reveals the genomic features of Rhizophagus irregularis, R. cerebriforme, R. diaphanum and Gigaspora rosea, and their symbiotic lifestyle signature.</title>
        <authorList>
            <person name="Morin E."/>
            <person name="San Clemente H."/>
            <person name="Chen E.C.H."/>
            <person name="De La Providencia I."/>
            <person name="Hainaut M."/>
            <person name="Kuo A."/>
            <person name="Kohler A."/>
            <person name="Murat C."/>
            <person name="Tang N."/>
            <person name="Roy S."/>
            <person name="Loubradou J."/>
            <person name="Henrissat B."/>
            <person name="Grigoriev I.V."/>
            <person name="Corradi N."/>
            <person name="Roux C."/>
            <person name="Martin F.M."/>
        </authorList>
    </citation>
    <scope>NUCLEOTIDE SEQUENCE [LARGE SCALE GENOMIC DNA]</scope>
    <source>
        <strain evidence="1 2">DAOM 194757</strain>
    </source>
</reference>
<protein>
    <submittedName>
        <fullName evidence="1">Uncharacterized protein</fullName>
    </submittedName>
</protein>
<keyword evidence="2" id="KW-1185">Reference proteome</keyword>
<comment type="caution">
    <text evidence="1">The sequence shown here is derived from an EMBL/GenBank/DDBJ whole genome shotgun (WGS) entry which is preliminary data.</text>
</comment>
<name>A0A397VQ25_9GLOM</name>
<dbReference type="OrthoDB" id="2419486at2759"/>
<dbReference type="Proteomes" id="UP000266673">
    <property type="component" value="Unassembled WGS sequence"/>
</dbReference>
<evidence type="ECO:0000313" key="2">
    <source>
        <dbReference type="Proteomes" id="UP000266673"/>
    </source>
</evidence>
<dbReference type="EMBL" id="QKWP01000209">
    <property type="protein sequence ID" value="RIB24615.1"/>
    <property type="molecule type" value="Genomic_DNA"/>
</dbReference>